<dbReference type="InterPro" id="IPR043472">
    <property type="entry name" value="Macro_dom-like"/>
</dbReference>
<dbReference type="Proteomes" id="UP000017837">
    <property type="component" value="Unassembled WGS sequence"/>
</dbReference>
<dbReference type="RefSeq" id="WP_018080671.1">
    <property type="nucleotide sequence ID" value="NZ_AQWM01000002.1"/>
</dbReference>
<dbReference type="SMART" id="SM00506">
    <property type="entry name" value="A1pp"/>
    <property type="match status" value="1"/>
</dbReference>
<dbReference type="Gene3D" id="3.40.220.10">
    <property type="entry name" value="Leucine Aminopeptidase, subunit E, domain 1"/>
    <property type="match status" value="1"/>
</dbReference>
<reference evidence="3 4" key="1">
    <citation type="journal article" date="2014" name="Nature">
        <title>Sequential evolution of bacterial morphology by co-option of a developmental regulator.</title>
        <authorList>
            <person name="Jiang C."/>
            <person name="Brown P.J."/>
            <person name="Ducret A."/>
            <person name="Brun Y.V."/>
        </authorList>
    </citation>
    <scope>NUCLEOTIDE SEQUENCE [LARGE SCALE GENOMIC DNA]</scope>
    <source>
        <strain evidence="3 4">DSM 16100</strain>
    </source>
</reference>
<dbReference type="Pfam" id="PF01661">
    <property type="entry name" value="Macro"/>
    <property type="match status" value="1"/>
</dbReference>
<dbReference type="PANTHER" id="PTHR12521">
    <property type="entry name" value="PROTEIN C6ORF130"/>
    <property type="match status" value="1"/>
</dbReference>
<comment type="caution">
    <text evidence="3">The sequence shown here is derived from an EMBL/GenBank/DDBJ whole genome shotgun (WGS) entry which is preliminary data.</text>
</comment>
<feature type="domain" description="Macro" evidence="2">
    <location>
        <begin position="1"/>
        <end position="153"/>
    </location>
</feature>
<sequence>MPAIIYKQGDLLVAPERVICQGCNALGKMGAGIAVPIKNKYPEAFKAYRSTYEQQGNRLDLGQSIWVDCSDGRTVINAVTQEIYGRDPNVVYVSYEAVRQIMRDIDIWAKAQQSMPYIAFPKIGAGLANGDWEVIAKIIEDEAKNFQPVVYTL</sequence>
<evidence type="ECO:0000313" key="3">
    <source>
        <dbReference type="EMBL" id="ESQ85297.1"/>
    </source>
</evidence>
<proteinExistence type="predicted"/>
<dbReference type="InterPro" id="IPR050892">
    <property type="entry name" value="ADP-ribose_metab_enzymes"/>
</dbReference>
<dbReference type="PROSITE" id="PS51154">
    <property type="entry name" value="MACRO"/>
    <property type="match status" value="1"/>
</dbReference>
<accession>V4NTZ9</accession>
<dbReference type="InterPro" id="IPR002589">
    <property type="entry name" value="Macro_dom"/>
</dbReference>
<dbReference type="eggNOG" id="COG2110">
    <property type="taxonomic scope" value="Bacteria"/>
</dbReference>
<name>V4NTZ9_9CAUL</name>
<organism evidence="3 4">
    <name type="scientific">Asticcacaulis benevestitus DSM 16100 = ATCC BAA-896</name>
    <dbReference type="NCBI Taxonomy" id="1121022"/>
    <lineage>
        <taxon>Bacteria</taxon>
        <taxon>Pseudomonadati</taxon>
        <taxon>Pseudomonadota</taxon>
        <taxon>Alphaproteobacteria</taxon>
        <taxon>Caulobacterales</taxon>
        <taxon>Caulobacteraceae</taxon>
        <taxon>Asticcacaulis</taxon>
    </lineage>
</organism>
<protein>
    <recommendedName>
        <fullName evidence="2">Macro domain-containing protein</fullName>
    </recommendedName>
</protein>
<evidence type="ECO:0000256" key="1">
    <source>
        <dbReference type="ARBA" id="ARBA00035885"/>
    </source>
</evidence>
<evidence type="ECO:0000313" key="4">
    <source>
        <dbReference type="Proteomes" id="UP000017837"/>
    </source>
</evidence>
<dbReference type="EMBL" id="AWGB01000061">
    <property type="protein sequence ID" value="ESQ85297.1"/>
    <property type="molecule type" value="Genomic_DNA"/>
</dbReference>
<dbReference type="SUPFAM" id="SSF52949">
    <property type="entry name" value="Macro domain-like"/>
    <property type="match status" value="1"/>
</dbReference>
<dbReference type="OrthoDB" id="9780211at2"/>
<dbReference type="PATRIC" id="fig|1121022.4.peg.3920"/>
<keyword evidence="4" id="KW-1185">Reference proteome</keyword>
<dbReference type="GO" id="GO:0140291">
    <property type="term" value="P:peptidyl-glutamate ADP-deribosylation"/>
    <property type="evidence" value="ECO:0007669"/>
    <property type="project" value="TreeGrafter"/>
</dbReference>
<dbReference type="STRING" id="1121022.GCA_000376105_01002"/>
<dbReference type="AlphaFoldDB" id="V4NTZ9"/>
<evidence type="ECO:0000259" key="2">
    <source>
        <dbReference type="PROSITE" id="PS51154"/>
    </source>
</evidence>
<comment type="catalytic activity">
    <reaction evidence="1">
        <text>an N-(ADP-alpha-D-ribosyl)-thymidine in DNA + H2O = a thymidine in DNA + ADP-D-ribose</text>
        <dbReference type="Rhea" id="RHEA:71655"/>
        <dbReference type="Rhea" id="RHEA-COMP:13556"/>
        <dbReference type="Rhea" id="RHEA-COMP:18051"/>
        <dbReference type="ChEBI" id="CHEBI:15377"/>
        <dbReference type="ChEBI" id="CHEBI:57967"/>
        <dbReference type="ChEBI" id="CHEBI:137386"/>
        <dbReference type="ChEBI" id="CHEBI:191199"/>
    </reaction>
    <physiologicalReaction direction="left-to-right" evidence="1">
        <dbReference type="Rhea" id="RHEA:71656"/>
    </physiologicalReaction>
</comment>
<dbReference type="PANTHER" id="PTHR12521:SF0">
    <property type="entry name" value="ADP-RIBOSE GLYCOHYDROLASE OARD1"/>
    <property type="match status" value="1"/>
</dbReference>
<gene>
    <name evidence="3" type="ORF">ABENE_19135</name>
</gene>